<dbReference type="EMBL" id="JBBWWR010000011">
    <property type="protein sequence ID" value="KAK8959427.1"/>
    <property type="molecule type" value="Genomic_DNA"/>
</dbReference>
<proteinExistence type="predicted"/>
<keyword evidence="2" id="KW-1185">Reference proteome</keyword>
<evidence type="ECO:0000313" key="1">
    <source>
        <dbReference type="EMBL" id="KAK8959427.1"/>
    </source>
</evidence>
<comment type="caution">
    <text evidence="1">The sequence shown here is derived from an EMBL/GenBank/DDBJ whole genome shotgun (WGS) entry which is preliminary data.</text>
</comment>
<dbReference type="Proteomes" id="UP001412067">
    <property type="component" value="Unassembled WGS sequence"/>
</dbReference>
<evidence type="ECO:0000313" key="2">
    <source>
        <dbReference type="Proteomes" id="UP001412067"/>
    </source>
</evidence>
<reference evidence="1 2" key="1">
    <citation type="journal article" date="2022" name="Nat. Plants">
        <title>Genomes of leafy and leafless Platanthera orchids illuminate the evolution of mycoheterotrophy.</title>
        <authorList>
            <person name="Li M.H."/>
            <person name="Liu K.W."/>
            <person name="Li Z."/>
            <person name="Lu H.C."/>
            <person name="Ye Q.L."/>
            <person name="Zhang D."/>
            <person name="Wang J.Y."/>
            <person name="Li Y.F."/>
            <person name="Zhong Z.M."/>
            <person name="Liu X."/>
            <person name="Yu X."/>
            <person name="Liu D.K."/>
            <person name="Tu X.D."/>
            <person name="Liu B."/>
            <person name="Hao Y."/>
            <person name="Liao X.Y."/>
            <person name="Jiang Y.T."/>
            <person name="Sun W.H."/>
            <person name="Chen J."/>
            <person name="Chen Y.Q."/>
            <person name="Ai Y."/>
            <person name="Zhai J.W."/>
            <person name="Wu S.S."/>
            <person name="Zhou Z."/>
            <person name="Hsiao Y.Y."/>
            <person name="Wu W.L."/>
            <person name="Chen Y.Y."/>
            <person name="Lin Y.F."/>
            <person name="Hsu J.L."/>
            <person name="Li C.Y."/>
            <person name="Wang Z.W."/>
            <person name="Zhao X."/>
            <person name="Zhong W.Y."/>
            <person name="Ma X.K."/>
            <person name="Ma L."/>
            <person name="Huang J."/>
            <person name="Chen G.Z."/>
            <person name="Huang M.Z."/>
            <person name="Huang L."/>
            <person name="Peng D.H."/>
            <person name="Luo Y.B."/>
            <person name="Zou S.Q."/>
            <person name="Chen S.P."/>
            <person name="Lan S."/>
            <person name="Tsai W.C."/>
            <person name="Van de Peer Y."/>
            <person name="Liu Z.J."/>
        </authorList>
    </citation>
    <scope>NUCLEOTIDE SEQUENCE [LARGE SCALE GENOMIC DNA]</scope>
    <source>
        <strain evidence="1">Lor288</strain>
    </source>
</reference>
<accession>A0ABR2M5J7</accession>
<sequence length="100" mass="11105">MMSSAITPSSFSVVGQDCSLARRSVHPSASPPPRFYKSHKISRRSRKFNVLNCVATPPAETKELLVEEFTGASCTGDRIRHWESSQNTVGELVGRDQKIR</sequence>
<protein>
    <submittedName>
        <fullName evidence="1">Uncharacterized protein</fullName>
    </submittedName>
</protein>
<gene>
    <name evidence="1" type="ORF">KSP40_PGU012686</name>
</gene>
<organism evidence="1 2">
    <name type="scientific">Platanthera guangdongensis</name>
    <dbReference type="NCBI Taxonomy" id="2320717"/>
    <lineage>
        <taxon>Eukaryota</taxon>
        <taxon>Viridiplantae</taxon>
        <taxon>Streptophyta</taxon>
        <taxon>Embryophyta</taxon>
        <taxon>Tracheophyta</taxon>
        <taxon>Spermatophyta</taxon>
        <taxon>Magnoliopsida</taxon>
        <taxon>Liliopsida</taxon>
        <taxon>Asparagales</taxon>
        <taxon>Orchidaceae</taxon>
        <taxon>Orchidoideae</taxon>
        <taxon>Orchideae</taxon>
        <taxon>Orchidinae</taxon>
        <taxon>Platanthera</taxon>
    </lineage>
</organism>
<name>A0ABR2M5J7_9ASPA</name>